<comment type="caution">
    <text evidence="2">The sequence shown here is derived from an EMBL/GenBank/DDBJ whole genome shotgun (WGS) entry which is preliminary data.</text>
</comment>
<dbReference type="SUPFAM" id="SSF51735">
    <property type="entry name" value="NAD(P)-binding Rossmann-fold domains"/>
    <property type="match status" value="1"/>
</dbReference>
<keyword evidence="3" id="KW-1185">Reference proteome</keyword>
<dbReference type="Proteomes" id="UP000236379">
    <property type="component" value="Unassembled WGS sequence"/>
</dbReference>
<dbReference type="GO" id="GO:0044877">
    <property type="term" value="F:protein-containing complex binding"/>
    <property type="evidence" value="ECO:0007669"/>
    <property type="project" value="TreeGrafter"/>
</dbReference>
<reference evidence="2 3" key="1">
    <citation type="submission" date="2018-01" db="EMBL/GenBank/DDBJ databases">
        <title>Deinococcus koreensis sp. nov., a radiation-resistant bacterium isolated from river water.</title>
        <authorList>
            <person name="Choi A."/>
        </authorList>
    </citation>
    <scope>NUCLEOTIDE SEQUENCE [LARGE SCALE GENOMIC DNA]</scope>
    <source>
        <strain evidence="2 3">SJW1-2</strain>
    </source>
</reference>
<evidence type="ECO:0000313" key="2">
    <source>
        <dbReference type="EMBL" id="PNY79455.1"/>
    </source>
</evidence>
<dbReference type="AlphaFoldDB" id="A0A2K3USD8"/>
<proteinExistence type="predicted"/>
<gene>
    <name evidence="2" type="ORF">CVO96_18630</name>
</gene>
<dbReference type="RefSeq" id="WP_103313968.1">
    <property type="nucleotide sequence ID" value="NZ_PPPD01000003.1"/>
</dbReference>
<dbReference type="EMBL" id="PPPD01000003">
    <property type="protein sequence ID" value="PNY79455.1"/>
    <property type="molecule type" value="Genomic_DNA"/>
</dbReference>
<dbReference type="PANTHER" id="PTHR12126:SF11">
    <property type="entry name" value="NADH DEHYDROGENASE [UBIQUINONE] 1 ALPHA SUBCOMPLEX SUBUNIT 9, MITOCHONDRIAL"/>
    <property type="match status" value="1"/>
</dbReference>
<name>A0A2K3USD8_9DEIO</name>
<protein>
    <recommendedName>
        <fullName evidence="1">NAD(P)-binding domain-containing protein</fullName>
    </recommendedName>
</protein>
<dbReference type="Pfam" id="PF13460">
    <property type="entry name" value="NAD_binding_10"/>
    <property type="match status" value="1"/>
</dbReference>
<dbReference type="InterPro" id="IPR016040">
    <property type="entry name" value="NAD(P)-bd_dom"/>
</dbReference>
<dbReference type="InterPro" id="IPR036291">
    <property type="entry name" value="NAD(P)-bd_dom_sf"/>
</dbReference>
<accession>A0A2K3USD8</accession>
<dbReference type="PANTHER" id="PTHR12126">
    <property type="entry name" value="NADH-UBIQUINONE OXIDOREDUCTASE 39 KDA SUBUNIT-RELATED"/>
    <property type="match status" value="1"/>
</dbReference>
<dbReference type="Gene3D" id="3.40.50.720">
    <property type="entry name" value="NAD(P)-binding Rossmann-like Domain"/>
    <property type="match status" value="1"/>
</dbReference>
<organism evidence="2 3">
    <name type="scientific">Deinococcus koreensis</name>
    <dbReference type="NCBI Taxonomy" id="2054903"/>
    <lineage>
        <taxon>Bacteria</taxon>
        <taxon>Thermotogati</taxon>
        <taxon>Deinococcota</taxon>
        <taxon>Deinococci</taxon>
        <taxon>Deinococcales</taxon>
        <taxon>Deinococcaceae</taxon>
        <taxon>Deinococcus</taxon>
    </lineage>
</organism>
<sequence length="264" mass="28185">MRVLVTGGTGTLGRETVKALAAQGAQVRVLSRRPAPPDAPTWAEQSWAEPFWAQGDLVTGEGLPAALRGVDTVLHAAHDPQRPARDLQGLRMLLATAEAAGVPRLVSVSIVGAADIPGVPYYRAKAQGETLVRGSPLDTSVFRATQFFPLIAGILATLGRLPWLLLPRGAQFQPIDVGEVGVALARHTLSGSSQDGALVGPEVLTLRALADTWQRVRGEHRRVVDVPLPLPAVRALAAGRLTSPGAPRGERRWAEWLEAHERRP</sequence>
<evidence type="ECO:0000313" key="3">
    <source>
        <dbReference type="Proteomes" id="UP000236379"/>
    </source>
</evidence>
<feature type="domain" description="NAD(P)-binding" evidence="1">
    <location>
        <begin position="7"/>
        <end position="143"/>
    </location>
</feature>
<dbReference type="InterPro" id="IPR051207">
    <property type="entry name" value="ComplexI_NDUFA9_subunit"/>
</dbReference>
<dbReference type="OrthoDB" id="152510at2"/>
<evidence type="ECO:0000259" key="1">
    <source>
        <dbReference type="Pfam" id="PF13460"/>
    </source>
</evidence>